<dbReference type="GO" id="GO:0140359">
    <property type="term" value="F:ABC-type transporter activity"/>
    <property type="evidence" value="ECO:0007669"/>
    <property type="project" value="InterPro"/>
</dbReference>
<accession>A0A6S7J6V7</accession>
<dbReference type="Gene3D" id="3.40.50.300">
    <property type="entry name" value="P-loop containing nucleotide triphosphate hydrolases"/>
    <property type="match status" value="1"/>
</dbReference>
<dbReference type="InterPro" id="IPR027417">
    <property type="entry name" value="P-loop_NTPase"/>
</dbReference>
<dbReference type="Pfam" id="PF00664">
    <property type="entry name" value="ABC_membrane"/>
    <property type="match status" value="1"/>
</dbReference>
<keyword evidence="2 8" id="KW-0812">Transmembrane</keyword>
<organism evidence="9 10">
    <name type="scientific">Paramuricea clavata</name>
    <name type="common">Red gorgonian</name>
    <name type="synonym">Violescent sea-whip</name>
    <dbReference type="NCBI Taxonomy" id="317549"/>
    <lineage>
        <taxon>Eukaryota</taxon>
        <taxon>Metazoa</taxon>
        <taxon>Cnidaria</taxon>
        <taxon>Anthozoa</taxon>
        <taxon>Octocorallia</taxon>
        <taxon>Malacalcyonacea</taxon>
        <taxon>Plexauridae</taxon>
        <taxon>Paramuricea</taxon>
    </lineage>
</organism>
<dbReference type="AlphaFoldDB" id="A0A6S7J6V7"/>
<keyword evidence="5 8" id="KW-1133">Transmembrane helix</keyword>
<keyword evidence="6 8" id="KW-0472">Membrane</keyword>
<dbReference type="GO" id="GO:0016020">
    <property type="term" value="C:membrane"/>
    <property type="evidence" value="ECO:0007669"/>
    <property type="project" value="InterPro"/>
</dbReference>
<feature type="transmembrane region" description="Helical" evidence="8">
    <location>
        <begin position="75"/>
        <end position="93"/>
    </location>
</feature>
<evidence type="ECO:0000256" key="2">
    <source>
        <dbReference type="ARBA" id="ARBA00022692"/>
    </source>
</evidence>
<dbReference type="PANTHER" id="PTHR24223">
    <property type="entry name" value="ATP-BINDING CASSETTE SUB-FAMILY C"/>
    <property type="match status" value="1"/>
</dbReference>
<protein>
    <submittedName>
        <fullName evidence="9">ATP-binding cassette sub-family C member 9-like</fullName>
    </submittedName>
</protein>
<keyword evidence="4 9" id="KW-0067">ATP-binding</keyword>
<gene>
    <name evidence="9" type="ORF">PACLA_8A055007</name>
</gene>
<keyword evidence="10" id="KW-1185">Reference proteome</keyword>
<dbReference type="OrthoDB" id="6500128at2759"/>
<keyword evidence="1" id="KW-0813">Transport</keyword>
<feature type="compositionally biased region" description="Basic and acidic residues" evidence="7">
    <location>
        <begin position="321"/>
        <end position="330"/>
    </location>
</feature>
<dbReference type="InterPro" id="IPR011527">
    <property type="entry name" value="ABC1_TM_dom"/>
</dbReference>
<evidence type="ECO:0000256" key="4">
    <source>
        <dbReference type="ARBA" id="ARBA00022840"/>
    </source>
</evidence>
<dbReference type="PANTHER" id="PTHR24223:SF461">
    <property type="entry name" value="ATP-BINDING CASSETTE SUB-FAMILY C MEMBER SUR"/>
    <property type="match status" value="1"/>
</dbReference>
<sequence>DVRLRAAKVPSDGVRQYFYLSLRFSTNLRASLQVMIYNKGLNLSSFTISGGKMDSGQIVNHISIDTQNISMSMTFLHHLWGAPLKVILAFILIVNELGVATLLGFVVLLVLIPINYVLAAQMGRFQKIGLGISDERLKNTNEMLQGMKLLKLYAWEGWFGELIERIRTREVSVKVKTALLNALVFFITTCTTTIVALVMFVSYVKVSGKELTASKAFASLALINLMKVPLFLLPVMVRTVVNARVSTKRLLPYLLAPEISHLRDEAPVCVIEEDEESPSPEEFKMVPLKPTMDDSTPSPGSPTIEISVKFSKDSTKKKKKKDDTKQKSSADPDFCIPPRIAVVINDASFTWNPEADQPTISNVDVNVPKGKLTMIVGPVGSGKSSLVMYKLLDFIH</sequence>
<reference evidence="9" key="1">
    <citation type="submission" date="2020-04" db="EMBL/GenBank/DDBJ databases">
        <authorList>
            <person name="Alioto T."/>
            <person name="Alioto T."/>
            <person name="Gomez Garrido J."/>
        </authorList>
    </citation>
    <scope>NUCLEOTIDE SEQUENCE</scope>
    <source>
        <strain evidence="9">A484AB</strain>
    </source>
</reference>
<evidence type="ECO:0000313" key="9">
    <source>
        <dbReference type="EMBL" id="CAB4013021.1"/>
    </source>
</evidence>
<proteinExistence type="predicted"/>
<evidence type="ECO:0000256" key="8">
    <source>
        <dbReference type="SAM" id="Phobius"/>
    </source>
</evidence>
<name>A0A6S7J6V7_PARCT</name>
<keyword evidence="3" id="KW-0547">Nucleotide-binding</keyword>
<evidence type="ECO:0000256" key="5">
    <source>
        <dbReference type="ARBA" id="ARBA00022989"/>
    </source>
</evidence>
<dbReference type="PROSITE" id="PS50929">
    <property type="entry name" value="ABC_TM1F"/>
    <property type="match status" value="1"/>
</dbReference>
<comment type="caution">
    <text evidence="9">The sequence shown here is derived from an EMBL/GenBank/DDBJ whole genome shotgun (WGS) entry which is preliminary data.</text>
</comment>
<dbReference type="Gene3D" id="1.20.1560.10">
    <property type="entry name" value="ABC transporter type 1, transmembrane domain"/>
    <property type="match status" value="1"/>
</dbReference>
<evidence type="ECO:0000256" key="1">
    <source>
        <dbReference type="ARBA" id="ARBA00022448"/>
    </source>
</evidence>
<dbReference type="InterPro" id="IPR050173">
    <property type="entry name" value="ABC_transporter_C-like"/>
</dbReference>
<evidence type="ECO:0000256" key="3">
    <source>
        <dbReference type="ARBA" id="ARBA00022741"/>
    </source>
</evidence>
<dbReference type="SUPFAM" id="SSF90123">
    <property type="entry name" value="ABC transporter transmembrane region"/>
    <property type="match status" value="1"/>
</dbReference>
<dbReference type="Proteomes" id="UP001152795">
    <property type="component" value="Unassembled WGS sequence"/>
</dbReference>
<feature type="transmembrane region" description="Helical" evidence="8">
    <location>
        <begin position="216"/>
        <end position="241"/>
    </location>
</feature>
<evidence type="ECO:0000256" key="6">
    <source>
        <dbReference type="ARBA" id="ARBA00023136"/>
    </source>
</evidence>
<dbReference type="EMBL" id="CACRXK020007720">
    <property type="protein sequence ID" value="CAB4013021.1"/>
    <property type="molecule type" value="Genomic_DNA"/>
</dbReference>
<evidence type="ECO:0000256" key="7">
    <source>
        <dbReference type="SAM" id="MobiDB-lite"/>
    </source>
</evidence>
<feature type="transmembrane region" description="Helical" evidence="8">
    <location>
        <begin position="99"/>
        <end position="118"/>
    </location>
</feature>
<dbReference type="InterPro" id="IPR036640">
    <property type="entry name" value="ABC1_TM_sf"/>
</dbReference>
<evidence type="ECO:0000313" key="10">
    <source>
        <dbReference type="Proteomes" id="UP001152795"/>
    </source>
</evidence>
<feature type="non-terminal residue" evidence="9">
    <location>
        <position position="396"/>
    </location>
</feature>
<dbReference type="GO" id="GO:0005524">
    <property type="term" value="F:ATP binding"/>
    <property type="evidence" value="ECO:0007669"/>
    <property type="project" value="UniProtKB-KW"/>
</dbReference>
<feature type="region of interest" description="Disordered" evidence="7">
    <location>
        <begin position="273"/>
        <end position="332"/>
    </location>
</feature>
<dbReference type="FunFam" id="1.20.1560.10:FF:000006">
    <property type="entry name" value="ATP-binding cassette, sub-family C (CFTR/MRP), member 9"/>
    <property type="match status" value="1"/>
</dbReference>
<dbReference type="SUPFAM" id="SSF52540">
    <property type="entry name" value="P-loop containing nucleoside triphosphate hydrolases"/>
    <property type="match status" value="1"/>
</dbReference>
<feature type="transmembrane region" description="Helical" evidence="8">
    <location>
        <begin position="178"/>
        <end position="204"/>
    </location>
</feature>